<feature type="compositionally biased region" description="Basic and acidic residues" evidence="8">
    <location>
        <begin position="670"/>
        <end position="691"/>
    </location>
</feature>
<evidence type="ECO:0000256" key="1">
    <source>
        <dbReference type="ARBA" id="ARBA00004141"/>
    </source>
</evidence>
<protein>
    <recommendedName>
        <fullName evidence="12">Na+/solute symporter</fullName>
    </recommendedName>
</protein>
<evidence type="ECO:0008006" key="12">
    <source>
        <dbReference type="Google" id="ProtNLM"/>
    </source>
</evidence>
<dbReference type="CDD" id="cd11476">
    <property type="entry name" value="SLC5sbd_DUR3"/>
    <property type="match status" value="1"/>
</dbReference>
<keyword evidence="6 9" id="KW-0472">Membrane</keyword>
<accession>A0ABR0TF78</accession>
<feature type="transmembrane region" description="Helical" evidence="9">
    <location>
        <begin position="254"/>
        <end position="271"/>
    </location>
</feature>
<proteinExistence type="inferred from homology"/>
<name>A0ABR0TF78_AURPU</name>
<dbReference type="InterPro" id="IPR001734">
    <property type="entry name" value="Na/solute_symporter"/>
</dbReference>
<feature type="transmembrane region" description="Helical" evidence="9">
    <location>
        <begin position="291"/>
        <end position="316"/>
    </location>
</feature>
<keyword evidence="5 9" id="KW-1133">Transmembrane helix</keyword>
<keyword evidence="4 9" id="KW-0812">Transmembrane</keyword>
<comment type="similarity">
    <text evidence="2 7">Belongs to the sodium:solute symporter (SSF) (TC 2.A.21) family.</text>
</comment>
<dbReference type="Pfam" id="PF00474">
    <property type="entry name" value="SSF"/>
    <property type="match status" value="1"/>
</dbReference>
<evidence type="ECO:0000256" key="8">
    <source>
        <dbReference type="SAM" id="MobiDB-lite"/>
    </source>
</evidence>
<feature type="transmembrane region" description="Helical" evidence="9">
    <location>
        <begin position="90"/>
        <end position="110"/>
    </location>
</feature>
<evidence type="ECO:0000256" key="3">
    <source>
        <dbReference type="ARBA" id="ARBA00022448"/>
    </source>
</evidence>
<dbReference type="PROSITE" id="PS50283">
    <property type="entry name" value="NA_SOLUT_SYMP_3"/>
    <property type="match status" value="1"/>
</dbReference>
<feature type="transmembrane region" description="Helical" evidence="9">
    <location>
        <begin position="495"/>
        <end position="517"/>
    </location>
</feature>
<feature type="transmembrane region" description="Helical" evidence="9">
    <location>
        <begin position="12"/>
        <end position="35"/>
    </location>
</feature>
<evidence type="ECO:0000256" key="6">
    <source>
        <dbReference type="ARBA" id="ARBA00023136"/>
    </source>
</evidence>
<evidence type="ECO:0000313" key="11">
    <source>
        <dbReference type="Proteomes" id="UP001341245"/>
    </source>
</evidence>
<feature type="transmembrane region" description="Helical" evidence="9">
    <location>
        <begin position="608"/>
        <end position="633"/>
    </location>
</feature>
<comment type="caution">
    <text evidence="10">The sequence shown here is derived from an EMBL/GenBank/DDBJ whole genome shotgun (WGS) entry which is preliminary data.</text>
</comment>
<dbReference type="EMBL" id="JASGXD010000010">
    <property type="protein sequence ID" value="KAK6003089.1"/>
    <property type="molecule type" value="Genomic_DNA"/>
</dbReference>
<gene>
    <name evidence="10" type="ORF">QM012_000934</name>
</gene>
<evidence type="ECO:0000256" key="2">
    <source>
        <dbReference type="ARBA" id="ARBA00006434"/>
    </source>
</evidence>
<dbReference type="NCBIfam" id="TIGR00813">
    <property type="entry name" value="sss"/>
    <property type="match status" value="1"/>
</dbReference>
<feature type="transmembrane region" description="Helical" evidence="9">
    <location>
        <begin position="455"/>
        <end position="475"/>
    </location>
</feature>
<evidence type="ECO:0000256" key="4">
    <source>
        <dbReference type="ARBA" id="ARBA00022692"/>
    </source>
</evidence>
<evidence type="ECO:0000256" key="5">
    <source>
        <dbReference type="ARBA" id="ARBA00022989"/>
    </source>
</evidence>
<feature type="transmembrane region" description="Helical" evidence="9">
    <location>
        <begin position="164"/>
        <end position="183"/>
    </location>
</feature>
<feature type="transmembrane region" description="Helical" evidence="9">
    <location>
        <begin position="428"/>
        <end position="448"/>
    </location>
</feature>
<dbReference type="Gene3D" id="1.20.1730.10">
    <property type="entry name" value="Sodium/glucose cotransporter"/>
    <property type="match status" value="1"/>
</dbReference>
<evidence type="ECO:0000256" key="7">
    <source>
        <dbReference type="RuleBase" id="RU362091"/>
    </source>
</evidence>
<organism evidence="10 11">
    <name type="scientific">Aureobasidium pullulans</name>
    <name type="common">Black yeast</name>
    <name type="synonym">Pullularia pullulans</name>
    <dbReference type="NCBI Taxonomy" id="5580"/>
    <lineage>
        <taxon>Eukaryota</taxon>
        <taxon>Fungi</taxon>
        <taxon>Dikarya</taxon>
        <taxon>Ascomycota</taxon>
        <taxon>Pezizomycotina</taxon>
        <taxon>Dothideomycetes</taxon>
        <taxon>Dothideomycetidae</taxon>
        <taxon>Dothideales</taxon>
        <taxon>Saccotheciaceae</taxon>
        <taxon>Aureobasidium</taxon>
    </lineage>
</organism>
<dbReference type="InterPro" id="IPR031155">
    <property type="entry name" value="DUR"/>
</dbReference>
<dbReference type="Proteomes" id="UP001341245">
    <property type="component" value="Unassembled WGS sequence"/>
</dbReference>
<reference evidence="10 11" key="1">
    <citation type="submission" date="2023-11" db="EMBL/GenBank/DDBJ databases">
        <title>Draft genome sequence and annotation of the polyextremotolerant black yeast-like fungus Aureobasidium pullulans NRRL 62042.</title>
        <authorList>
            <person name="Dielentheis-Frenken M.R.E."/>
            <person name="Wibberg D."/>
            <person name="Blank L.M."/>
            <person name="Tiso T."/>
        </authorList>
    </citation>
    <scope>NUCLEOTIDE SEQUENCE [LARGE SCALE GENOMIC DNA]</scope>
    <source>
        <strain evidence="10 11">NRRL 62042</strain>
    </source>
</reference>
<keyword evidence="3" id="KW-0813">Transport</keyword>
<evidence type="ECO:0000313" key="10">
    <source>
        <dbReference type="EMBL" id="KAK6003089.1"/>
    </source>
</evidence>
<feature type="transmembrane region" description="Helical" evidence="9">
    <location>
        <begin position="131"/>
        <end position="152"/>
    </location>
</feature>
<feature type="transmembrane region" description="Helical" evidence="9">
    <location>
        <begin position="577"/>
        <end position="596"/>
    </location>
</feature>
<sequence>MASGLTILSQGVGYGVVLGVGFLFALGMMFTTWALRRYNNELQTSEVFSTAGRSVKSGLVAAAVISSWTWAATLLQSSSVAYDYGVSGPFWYASGATVQVILFATLAIELKRKAPNAHTFLEVIRARYGGITHAVFIVFGLMTNILVTAMLLTGGSAVIEDLTGMNPVAACFLLPVGVVAYTIFGGIKATFITDWVHTVVILIIIFLFAFTAYSTNEILGSPSAVYDALVAASARHPVAGNAQGSYLTMQSREGGIFFVINLVGNFGTVYLDNGYWNKAIAASPVHALPGYIMGGLTWFAIPWLCATTMGLAALALENNPVFPTYPLRMAAEDVTAGLVLPNAAVALLGTGGAAATLVLIFMAVTSAMSAELIAVSSIWTYDIYNTYINPKAHGKNLIYMSHVSCAVFALIMAAFSTGLYYAGIGMGYIYLMMGCIIGGGVLPAALTLLSPYQSWAAATFSPIIALACALIGWLVQAKSQYGNLSVTSTGSNYPMLVGNVVALLTPVITIPILSLVFRTEKYDWQSMKQIRRPDDSDLTTAAHIDPELLPGGAHGETAQALAAEEAEQKHLLRASKIARTLTVCLALAFLILWPMPMYGSGYIFSKKFFTGWVVVGIIWLFVTACCVGIYPVFEGRKTIIRTFKSMYLDFTGKKHPVTHGRATIAETAAAEEKRDEKEKDRDAEAAVRDSN</sequence>
<keyword evidence="11" id="KW-1185">Reference proteome</keyword>
<dbReference type="PANTHER" id="PTHR46154">
    <property type="match status" value="1"/>
</dbReference>
<feature type="transmembrane region" description="Helical" evidence="9">
    <location>
        <begin position="397"/>
        <end position="422"/>
    </location>
</feature>
<feature type="transmembrane region" description="Helical" evidence="9">
    <location>
        <begin position="195"/>
        <end position="213"/>
    </location>
</feature>
<comment type="subcellular location">
    <subcellularLocation>
        <location evidence="1">Membrane</location>
        <topology evidence="1">Multi-pass membrane protein</topology>
    </subcellularLocation>
</comment>
<dbReference type="InterPro" id="IPR038377">
    <property type="entry name" value="Na/Glc_symporter_sf"/>
</dbReference>
<evidence type="ECO:0000256" key="9">
    <source>
        <dbReference type="SAM" id="Phobius"/>
    </source>
</evidence>
<dbReference type="PANTHER" id="PTHR46154:SF4">
    <property type="entry name" value="UREA ACTIVE TRANSPORTER"/>
    <property type="match status" value="1"/>
</dbReference>
<feature type="region of interest" description="Disordered" evidence="8">
    <location>
        <begin position="668"/>
        <end position="691"/>
    </location>
</feature>